<dbReference type="Proteomes" id="UP000617340">
    <property type="component" value="Unassembled WGS sequence"/>
</dbReference>
<protein>
    <submittedName>
        <fullName evidence="2">Uncharacterized protein</fullName>
    </submittedName>
</protein>
<gene>
    <name evidence="2" type="ORF">HZH68_011485</name>
</gene>
<sequence length="152" mass="18136">MISTCSSRKREAQTGSTGSRLDEALDLRPPPYSWNWRWKKRRERKERSRDEVGGFRITVASLRGTTQYQIPEGRLHGEAFVSNPISRKFIFSALNVSLSYSFETRHMLKDYRKLSMIFPNNIFRNLSLKYYLLYLFHLKRLNRNIVLEQRRS</sequence>
<feature type="region of interest" description="Disordered" evidence="1">
    <location>
        <begin position="1"/>
        <end position="24"/>
    </location>
</feature>
<proteinExistence type="predicted"/>
<evidence type="ECO:0000256" key="1">
    <source>
        <dbReference type="SAM" id="MobiDB-lite"/>
    </source>
</evidence>
<name>A0A834JPL0_VESGE</name>
<accession>A0A834JPL0</accession>
<dbReference type="AlphaFoldDB" id="A0A834JPL0"/>
<reference evidence="2" key="1">
    <citation type="journal article" date="2020" name="G3 (Bethesda)">
        <title>High-Quality Assemblies for Three Invasive Social Wasps from the &lt;i&gt;Vespula&lt;/i&gt; Genus.</title>
        <authorList>
            <person name="Harrop T.W.R."/>
            <person name="Guhlin J."/>
            <person name="McLaughlin G.M."/>
            <person name="Permina E."/>
            <person name="Stockwell P."/>
            <person name="Gilligan J."/>
            <person name="Le Lec M.F."/>
            <person name="Gruber M.A.M."/>
            <person name="Quinn O."/>
            <person name="Lovegrove M."/>
            <person name="Duncan E.J."/>
            <person name="Remnant E.J."/>
            <person name="Van Eeckhoven J."/>
            <person name="Graham B."/>
            <person name="Knapp R.A."/>
            <person name="Langford K.W."/>
            <person name="Kronenberg Z."/>
            <person name="Press M.O."/>
            <person name="Eacker S.M."/>
            <person name="Wilson-Rankin E.E."/>
            <person name="Purcell J."/>
            <person name="Lester P.J."/>
            <person name="Dearden P.K."/>
        </authorList>
    </citation>
    <scope>NUCLEOTIDE SEQUENCE</scope>
    <source>
        <strain evidence="2">Linc-1</strain>
    </source>
</reference>
<keyword evidence="3" id="KW-1185">Reference proteome</keyword>
<organism evidence="2 3">
    <name type="scientific">Vespula germanica</name>
    <name type="common">German yellow jacket</name>
    <name type="synonym">Paravespula germanica</name>
    <dbReference type="NCBI Taxonomy" id="30212"/>
    <lineage>
        <taxon>Eukaryota</taxon>
        <taxon>Metazoa</taxon>
        <taxon>Ecdysozoa</taxon>
        <taxon>Arthropoda</taxon>
        <taxon>Hexapoda</taxon>
        <taxon>Insecta</taxon>
        <taxon>Pterygota</taxon>
        <taxon>Neoptera</taxon>
        <taxon>Endopterygota</taxon>
        <taxon>Hymenoptera</taxon>
        <taxon>Apocrita</taxon>
        <taxon>Aculeata</taxon>
        <taxon>Vespoidea</taxon>
        <taxon>Vespidae</taxon>
        <taxon>Vespinae</taxon>
        <taxon>Vespula</taxon>
    </lineage>
</organism>
<dbReference type="EMBL" id="JACSDZ010000011">
    <property type="protein sequence ID" value="KAF7391942.1"/>
    <property type="molecule type" value="Genomic_DNA"/>
</dbReference>
<evidence type="ECO:0000313" key="2">
    <source>
        <dbReference type="EMBL" id="KAF7391942.1"/>
    </source>
</evidence>
<comment type="caution">
    <text evidence="2">The sequence shown here is derived from an EMBL/GenBank/DDBJ whole genome shotgun (WGS) entry which is preliminary data.</text>
</comment>
<evidence type="ECO:0000313" key="3">
    <source>
        <dbReference type="Proteomes" id="UP000617340"/>
    </source>
</evidence>